<dbReference type="GO" id="GO:0005694">
    <property type="term" value="C:chromosome"/>
    <property type="evidence" value="ECO:0007669"/>
    <property type="project" value="TreeGrafter"/>
</dbReference>
<dbReference type="AlphaFoldDB" id="A0A7R8CPS3"/>
<dbReference type="InterPro" id="IPR013083">
    <property type="entry name" value="Znf_RING/FYVE/PHD"/>
</dbReference>
<dbReference type="OrthoDB" id="294378at2759"/>
<evidence type="ECO:0000313" key="2">
    <source>
        <dbReference type="Proteomes" id="UP000675881"/>
    </source>
</evidence>
<dbReference type="InterPro" id="IPR001214">
    <property type="entry name" value="SET_dom"/>
</dbReference>
<proteinExistence type="predicted"/>
<keyword evidence="1" id="KW-0808">Transferase</keyword>
<dbReference type="EMBL" id="HG994582">
    <property type="protein sequence ID" value="CAF2888436.1"/>
    <property type="molecule type" value="Genomic_DNA"/>
</dbReference>
<dbReference type="Gene3D" id="3.30.40.10">
    <property type="entry name" value="Zinc/RING finger domain, C3HC4 (zinc finger)"/>
    <property type="match status" value="1"/>
</dbReference>
<dbReference type="GO" id="GO:0140999">
    <property type="term" value="F:histone H3K4 trimethyltransferase activity"/>
    <property type="evidence" value="ECO:0007669"/>
    <property type="project" value="UniProtKB-EC"/>
</dbReference>
<dbReference type="Pfam" id="PF00856">
    <property type="entry name" value="SET"/>
    <property type="match status" value="1"/>
</dbReference>
<dbReference type="EC" id="2.1.1.354" evidence="1"/>
<dbReference type="Proteomes" id="UP000675881">
    <property type="component" value="Chromosome 3"/>
</dbReference>
<protein>
    <submittedName>
        <fullName evidence="1">SETD7</fullName>
        <ecNumber evidence="1">2.1.1.354</ecNumber>
    </submittedName>
</protein>
<dbReference type="SUPFAM" id="SSF57903">
    <property type="entry name" value="FYVE/PHD zinc finger"/>
    <property type="match status" value="1"/>
</dbReference>
<dbReference type="GO" id="GO:0032259">
    <property type="term" value="P:methylation"/>
    <property type="evidence" value="ECO:0007669"/>
    <property type="project" value="UniProtKB-KW"/>
</dbReference>
<gene>
    <name evidence="1" type="ORF">LSAA_8011</name>
</gene>
<dbReference type="SUPFAM" id="SSF82199">
    <property type="entry name" value="SET domain"/>
    <property type="match status" value="1"/>
</dbReference>
<dbReference type="PROSITE" id="PS50280">
    <property type="entry name" value="SET"/>
    <property type="match status" value="1"/>
</dbReference>
<dbReference type="GO" id="GO:0003682">
    <property type="term" value="F:chromatin binding"/>
    <property type="evidence" value="ECO:0007669"/>
    <property type="project" value="TreeGrafter"/>
</dbReference>
<dbReference type="GO" id="GO:0070828">
    <property type="term" value="P:heterochromatin organization"/>
    <property type="evidence" value="ECO:0007669"/>
    <property type="project" value="TreeGrafter"/>
</dbReference>
<dbReference type="InterPro" id="IPR046341">
    <property type="entry name" value="SET_dom_sf"/>
</dbReference>
<accession>A0A7R8CPS3</accession>
<dbReference type="PANTHER" id="PTHR46820:SF1">
    <property type="entry name" value="HISTONE-LYSINE N-METHYLTRANSFERASE SETD7"/>
    <property type="match status" value="1"/>
</dbReference>
<dbReference type="Gene3D" id="2.170.270.10">
    <property type="entry name" value="SET domain"/>
    <property type="match status" value="1"/>
</dbReference>
<dbReference type="PANTHER" id="PTHR46820">
    <property type="entry name" value="HISTONE-LYSINE N-METHYLTRANSFERASE SETD7"/>
    <property type="match status" value="1"/>
</dbReference>
<dbReference type="GO" id="GO:0005634">
    <property type="term" value="C:nucleus"/>
    <property type="evidence" value="ECO:0007669"/>
    <property type="project" value="TreeGrafter"/>
</dbReference>
<keyword evidence="2" id="KW-1185">Reference proteome</keyword>
<keyword evidence="1" id="KW-0489">Methyltransferase</keyword>
<name>A0A7R8CPS3_LEPSM</name>
<evidence type="ECO:0000313" key="1">
    <source>
        <dbReference type="EMBL" id="CAF2888436.1"/>
    </source>
</evidence>
<reference evidence="1" key="1">
    <citation type="submission" date="2021-02" db="EMBL/GenBank/DDBJ databases">
        <authorList>
            <person name="Bekaert M."/>
        </authorList>
    </citation>
    <scope>NUCLEOTIDE SEQUENCE</scope>
    <source>
        <strain evidence="1">IoA-00</strain>
    </source>
</reference>
<organism evidence="1 2">
    <name type="scientific">Lepeophtheirus salmonis</name>
    <name type="common">Salmon louse</name>
    <name type="synonym">Caligus salmonis</name>
    <dbReference type="NCBI Taxonomy" id="72036"/>
    <lineage>
        <taxon>Eukaryota</taxon>
        <taxon>Metazoa</taxon>
        <taxon>Ecdysozoa</taxon>
        <taxon>Arthropoda</taxon>
        <taxon>Crustacea</taxon>
        <taxon>Multicrustacea</taxon>
        <taxon>Hexanauplia</taxon>
        <taxon>Copepoda</taxon>
        <taxon>Siphonostomatoida</taxon>
        <taxon>Caligidae</taxon>
        <taxon>Lepeophtheirus</taxon>
    </lineage>
</organism>
<sequence length="812" mass="93871">MIGFDRLPKVSQEPQFEKVVELEPHKKKPIQNPGRFYLEQVKFNCGVRQFLRTFNIMSYANIPSRYLESTRSQSINLSDRIHRRRTTQLLENEEDDVSNQKWKTLINKRKKSKYHIQKIRNELDSATRALVDIDKRRNERSYLFKTPSPPILKKVLSPHEPVRQGHSNCTYLSTQPICQQTQYASLIYTHETESRLDRNPCPYNILPNNSERIKPSIVHFPLLKIGSIVIKSCIRESLSHFLFNNDSCHNLKKKAIVHIVEADLETYISYCPLVLGILSQFSKIHFSNLLSRAICTKEESNLLTIVYHWTEVFFCINAVVSSKNDLVHKNAIKETHLSGDVHSFDLISSDCPFEIVNDSGVDDDDWEYYSEYEEESIKKEPSFPKIPVSLLERWNTSIWASDDDESESDYYSSEEEDTDDYEEFDLTDDRLLSLTANREKPLKFRKITKSQNVTEYVYDPKGIQLGYYRDFINGGFTSFGKCITKMDSENKPRPFKHETIWLKLLGNTYCFFGSQKSFYLYPDLTTAIIGNFDFSGKLKDFGIYGRVSSLEKINELLIPNVTPIEGLQKISFDPASSIVISQNPMLRDPYECSTVVVSQSKIPYAGESLYAKRNVRPNTLLALFNGIKRREVTGQRTHWSLTTSDYGIALKRDMTLDIPPGNESLKKYCATIGHKCCHSFTPNSAFEEIYHPRFGHIMSVISVQDIRVGEEITVSYNYDLARSPVWYRDAWFHYLRDHEDLNEETLQMTANKKSKVWGLVVTVPPPSKTSPKFVPCGICKEHVGMKSWAIRCKKCETWNHFSCVDGLNTEIF</sequence>
<dbReference type="InterPro" id="IPR011011">
    <property type="entry name" value="Znf_FYVE_PHD"/>
</dbReference>